<dbReference type="AlphaFoldDB" id="A0A218Z1C1"/>
<feature type="transmembrane region" description="Helical" evidence="7">
    <location>
        <begin position="21"/>
        <end position="39"/>
    </location>
</feature>
<dbReference type="GO" id="GO:0085029">
    <property type="term" value="P:extracellular matrix assembly"/>
    <property type="evidence" value="ECO:0007669"/>
    <property type="project" value="TreeGrafter"/>
</dbReference>
<keyword evidence="10" id="KW-1185">Reference proteome</keyword>
<proteinExistence type="inferred from homology"/>
<dbReference type="EMBL" id="MZNU01000297">
    <property type="protein sequence ID" value="OWP01036.1"/>
    <property type="molecule type" value="Genomic_DNA"/>
</dbReference>
<evidence type="ECO:0000259" key="8">
    <source>
        <dbReference type="Pfam" id="PF13632"/>
    </source>
</evidence>
<evidence type="ECO:0000313" key="9">
    <source>
        <dbReference type="EMBL" id="OWP01036.1"/>
    </source>
</evidence>
<gene>
    <name evidence="9" type="ORF">B2J93_6510</name>
</gene>
<dbReference type="Pfam" id="PF13632">
    <property type="entry name" value="Glyco_trans_2_3"/>
    <property type="match status" value="1"/>
</dbReference>
<dbReference type="Proteomes" id="UP000242519">
    <property type="component" value="Unassembled WGS sequence"/>
</dbReference>
<dbReference type="PANTHER" id="PTHR22913">
    <property type="entry name" value="HYALURONAN SYNTHASE"/>
    <property type="match status" value="1"/>
</dbReference>
<keyword evidence="3" id="KW-1003">Cell membrane</keyword>
<dbReference type="InterPro" id="IPR001173">
    <property type="entry name" value="Glyco_trans_2-like"/>
</dbReference>
<protein>
    <recommendedName>
        <fullName evidence="8">Glycosyltransferase 2-like domain-containing protein</fullName>
    </recommendedName>
</protein>
<comment type="caution">
    <text evidence="9">The sequence shown here is derived from an EMBL/GenBank/DDBJ whole genome shotgun (WGS) entry which is preliminary data.</text>
</comment>
<dbReference type="InParanoid" id="A0A218Z1C1"/>
<keyword evidence="4" id="KW-0328">Glycosyltransferase</keyword>
<dbReference type="InterPro" id="IPR029044">
    <property type="entry name" value="Nucleotide-diphossugar_trans"/>
</dbReference>
<evidence type="ECO:0000256" key="2">
    <source>
        <dbReference type="ARBA" id="ARBA00006782"/>
    </source>
</evidence>
<feature type="transmembrane region" description="Helical" evidence="7">
    <location>
        <begin position="549"/>
        <end position="567"/>
    </location>
</feature>
<evidence type="ECO:0000256" key="5">
    <source>
        <dbReference type="ARBA" id="ARBA00022679"/>
    </source>
</evidence>
<evidence type="ECO:0000256" key="6">
    <source>
        <dbReference type="ARBA" id="ARBA00023136"/>
    </source>
</evidence>
<comment type="similarity">
    <text evidence="2">Belongs to the NodC/HAS family.</text>
</comment>
<dbReference type="GO" id="GO:0005886">
    <property type="term" value="C:plasma membrane"/>
    <property type="evidence" value="ECO:0007669"/>
    <property type="project" value="UniProtKB-SubCell"/>
</dbReference>
<dbReference type="PANTHER" id="PTHR22913:SF12">
    <property type="entry name" value="MANNURONAN SYNTHASE"/>
    <property type="match status" value="1"/>
</dbReference>
<organism evidence="9 10">
    <name type="scientific">Diplocarpon coronariae</name>
    <dbReference type="NCBI Taxonomy" id="2795749"/>
    <lineage>
        <taxon>Eukaryota</taxon>
        <taxon>Fungi</taxon>
        <taxon>Dikarya</taxon>
        <taxon>Ascomycota</taxon>
        <taxon>Pezizomycotina</taxon>
        <taxon>Leotiomycetes</taxon>
        <taxon>Helotiales</taxon>
        <taxon>Drepanopezizaceae</taxon>
        <taxon>Diplocarpon</taxon>
    </lineage>
</organism>
<keyword evidence="7" id="KW-0812">Transmembrane</keyword>
<dbReference type="OrthoDB" id="9876900at2759"/>
<evidence type="ECO:0000313" key="10">
    <source>
        <dbReference type="Proteomes" id="UP000242519"/>
    </source>
</evidence>
<dbReference type="GO" id="GO:0050501">
    <property type="term" value="F:hyaluronan synthase activity"/>
    <property type="evidence" value="ECO:0007669"/>
    <property type="project" value="TreeGrafter"/>
</dbReference>
<dbReference type="Gene3D" id="3.90.550.10">
    <property type="entry name" value="Spore Coat Polysaccharide Biosynthesis Protein SpsA, Chain A"/>
    <property type="match status" value="1"/>
</dbReference>
<evidence type="ECO:0000256" key="7">
    <source>
        <dbReference type="SAM" id="Phobius"/>
    </source>
</evidence>
<evidence type="ECO:0000256" key="3">
    <source>
        <dbReference type="ARBA" id="ARBA00022475"/>
    </source>
</evidence>
<reference evidence="9 10" key="1">
    <citation type="submission" date="2017-04" db="EMBL/GenBank/DDBJ databases">
        <title>Draft genome sequence of Marssonina coronaria NL1: causal agent of apple blotch.</title>
        <authorList>
            <person name="Cheng Q."/>
        </authorList>
    </citation>
    <scope>NUCLEOTIDE SEQUENCE [LARGE SCALE GENOMIC DNA]</scope>
    <source>
        <strain evidence="9 10">NL1</strain>
    </source>
</reference>
<feature type="domain" description="Glycosyltransferase 2-like" evidence="8">
    <location>
        <begin position="273"/>
        <end position="449"/>
    </location>
</feature>
<dbReference type="SUPFAM" id="SSF53448">
    <property type="entry name" value="Nucleotide-diphospho-sugar transferases"/>
    <property type="match status" value="1"/>
</dbReference>
<accession>A0A218Z1C1</accession>
<keyword evidence="7" id="KW-1133">Transmembrane helix</keyword>
<evidence type="ECO:0000256" key="1">
    <source>
        <dbReference type="ARBA" id="ARBA00004236"/>
    </source>
</evidence>
<keyword evidence="6 7" id="KW-0472">Membrane</keyword>
<name>A0A218Z1C1_9HELO</name>
<comment type="subcellular location">
    <subcellularLocation>
        <location evidence="1">Cell membrane</location>
    </subcellularLocation>
</comment>
<dbReference type="STRING" id="503106.A0A218Z1C1"/>
<keyword evidence="5" id="KW-0808">Transferase</keyword>
<evidence type="ECO:0000256" key="4">
    <source>
        <dbReference type="ARBA" id="ARBA00022676"/>
    </source>
</evidence>
<feature type="transmembrane region" description="Helical" evidence="7">
    <location>
        <begin position="454"/>
        <end position="476"/>
    </location>
</feature>
<dbReference type="GO" id="GO:0030213">
    <property type="term" value="P:hyaluronan biosynthetic process"/>
    <property type="evidence" value="ECO:0007669"/>
    <property type="project" value="TreeGrafter"/>
</dbReference>
<feature type="transmembrane region" description="Helical" evidence="7">
    <location>
        <begin position="488"/>
        <end position="508"/>
    </location>
</feature>
<sequence>MHSSAYFLRMVQRLQGRSVAKPFRFFFTVAGTVAMLATAWKSVQFGLFTVTLDLLIKLVITFAYTHGLSGTRRGTLWPSASKPDPLVEACHLLEPDSPSENGFPSCEEKSSPVSVAPAIPRITACAVGWREDAELYRRCLQCFATDPICGPIVAGVDGDTPADQEMVDIFMETFPDAHVIRLPETLAATMEQYMLSAQLSDVEDAPTCEFIMEHLTSKIRALINEQTSFAAIRDARGLCVVQPHQSKKDILFTTLVVAGVVSNELGLEYVFSTDSDSAIVPGGLEQVVALFDRDVNTGGVSGHLRFVHPTETYLSRMVGAHFWFEQEIAKAQGAIFGAVEIQPGPSAGFRVTALQLVLITNEDRHLTTRLLWAGFEVHYAPGAIVYTDTPNTFRGWLKQQIRWARGTMTETLWFPWMLTRLSPLHVYNILKARSVPIMTFWAITLYALGFGKEISVRLAPLADVCCALALQVVYLACASPDRPTRPDLLWLAPSIVWFFFMTPAIYVWSLVTIFDHSWGNAPRGLEPASEKGQPAGSRFAALLLEVKQMGFQVLWIGILCVAALRACRVSSFV</sequence>